<dbReference type="InterPro" id="IPR036095">
    <property type="entry name" value="PTS_EIIB-like_sf"/>
</dbReference>
<feature type="domain" description="PTS EIIB type-3" evidence="8">
    <location>
        <begin position="98"/>
        <end position="192"/>
    </location>
</feature>
<evidence type="ECO:0000256" key="4">
    <source>
        <dbReference type="ARBA" id="ARBA00022679"/>
    </source>
</evidence>
<dbReference type="EMBL" id="DVMJ01000045">
    <property type="protein sequence ID" value="HIU13442.1"/>
    <property type="molecule type" value="Genomic_DNA"/>
</dbReference>
<dbReference type="Gene3D" id="3.40.50.2300">
    <property type="match status" value="1"/>
</dbReference>
<feature type="modified residue" description="Phosphocysteine; by EIIA" evidence="7">
    <location>
        <position position="105"/>
    </location>
</feature>
<dbReference type="AlphaFoldDB" id="A0A9D1HML0"/>
<proteinExistence type="predicted"/>
<dbReference type="PANTHER" id="PTHR34581">
    <property type="entry name" value="PTS SYSTEM N,N'-DIACETYLCHITOBIOSE-SPECIFIC EIIB COMPONENT"/>
    <property type="match status" value="1"/>
</dbReference>
<reference evidence="9" key="1">
    <citation type="submission" date="2020-10" db="EMBL/GenBank/DDBJ databases">
        <authorList>
            <person name="Gilroy R."/>
        </authorList>
    </citation>
    <scope>NUCLEOTIDE SEQUENCE</scope>
    <source>
        <strain evidence="9">CHK195-11698</strain>
    </source>
</reference>
<gene>
    <name evidence="9" type="ORF">IAD15_05175</name>
</gene>
<evidence type="ECO:0000256" key="7">
    <source>
        <dbReference type="PROSITE-ProRule" id="PRU00423"/>
    </source>
</evidence>
<evidence type="ECO:0000256" key="1">
    <source>
        <dbReference type="ARBA" id="ARBA00022448"/>
    </source>
</evidence>
<organism evidence="9 10">
    <name type="scientific">Candidatus Fimiplasma intestinipullorum</name>
    <dbReference type="NCBI Taxonomy" id="2840825"/>
    <lineage>
        <taxon>Bacteria</taxon>
        <taxon>Bacillati</taxon>
        <taxon>Bacillota</taxon>
        <taxon>Clostridia</taxon>
        <taxon>Eubacteriales</taxon>
        <taxon>Candidatus Fimiplasma</taxon>
    </lineage>
</organism>
<evidence type="ECO:0000256" key="3">
    <source>
        <dbReference type="ARBA" id="ARBA00022597"/>
    </source>
</evidence>
<dbReference type="PROSITE" id="PS51100">
    <property type="entry name" value="PTS_EIIB_TYPE_3"/>
    <property type="match status" value="1"/>
</dbReference>
<dbReference type="GO" id="GO:0016301">
    <property type="term" value="F:kinase activity"/>
    <property type="evidence" value="ECO:0007669"/>
    <property type="project" value="UniProtKB-KW"/>
</dbReference>
<dbReference type="GO" id="GO:0008982">
    <property type="term" value="F:protein-N(PI)-phosphohistidine-sugar phosphotransferase activity"/>
    <property type="evidence" value="ECO:0007669"/>
    <property type="project" value="InterPro"/>
</dbReference>
<dbReference type="InterPro" id="IPR051819">
    <property type="entry name" value="PTS_sugar-specific_EIIB"/>
</dbReference>
<keyword evidence="3" id="KW-0762">Sugar transport</keyword>
<sequence>MTQIFYKWTSQMKHACLCENEKTICFCNETYHAHVIFHVQLSTIELVIQNKQTEETEFYLHFEAKDFKTTKENLQAFFSYLDGQHPHAESITVKDKQIRRILISCTSGFTSAYFANLMQAMFDTKKQAITVDALPITELESQIDHYDYVLLAPQIAYLYPQLTQKYGKKILRITAMDFATGDVKHALSQLPS</sequence>
<keyword evidence="2" id="KW-0597">Phosphoprotein</keyword>
<evidence type="ECO:0000256" key="6">
    <source>
        <dbReference type="ARBA" id="ARBA00022777"/>
    </source>
</evidence>
<keyword evidence="4" id="KW-0808">Transferase</keyword>
<dbReference type="Pfam" id="PF02302">
    <property type="entry name" value="PTS_IIB"/>
    <property type="match status" value="1"/>
</dbReference>
<evidence type="ECO:0000313" key="9">
    <source>
        <dbReference type="EMBL" id="HIU13442.1"/>
    </source>
</evidence>
<dbReference type="PANTHER" id="PTHR34581:SF2">
    <property type="entry name" value="PTS SYSTEM N,N'-DIACETYLCHITOBIOSE-SPECIFIC EIIB COMPONENT"/>
    <property type="match status" value="1"/>
</dbReference>
<name>A0A9D1HML0_9FIRM</name>
<dbReference type="InterPro" id="IPR013012">
    <property type="entry name" value="PTS_EIIB_3"/>
</dbReference>
<keyword evidence="6" id="KW-0418">Kinase</keyword>
<protein>
    <recommendedName>
        <fullName evidence="8">PTS EIIB type-3 domain-containing protein</fullName>
    </recommendedName>
</protein>
<keyword evidence="1" id="KW-0813">Transport</keyword>
<evidence type="ECO:0000259" key="8">
    <source>
        <dbReference type="PROSITE" id="PS51100"/>
    </source>
</evidence>
<keyword evidence="5" id="KW-0598">Phosphotransferase system</keyword>
<dbReference type="SUPFAM" id="SSF52794">
    <property type="entry name" value="PTS system IIB component-like"/>
    <property type="match status" value="1"/>
</dbReference>
<reference evidence="9" key="2">
    <citation type="journal article" date="2021" name="PeerJ">
        <title>Extensive microbial diversity within the chicken gut microbiome revealed by metagenomics and culture.</title>
        <authorList>
            <person name="Gilroy R."/>
            <person name="Ravi A."/>
            <person name="Getino M."/>
            <person name="Pursley I."/>
            <person name="Horton D.L."/>
            <person name="Alikhan N.F."/>
            <person name="Baker D."/>
            <person name="Gharbi K."/>
            <person name="Hall N."/>
            <person name="Watson M."/>
            <person name="Adriaenssens E.M."/>
            <person name="Foster-Nyarko E."/>
            <person name="Jarju S."/>
            <person name="Secka A."/>
            <person name="Antonio M."/>
            <person name="Oren A."/>
            <person name="Chaudhuri R.R."/>
            <person name="La Ragione R."/>
            <person name="Hildebrand F."/>
            <person name="Pallen M.J."/>
        </authorList>
    </citation>
    <scope>NUCLEOTIDE SEQUENCE</scope>
    <source>
        <strain evidence="9">CHK195-11698</strain>
    </source>
</reference>
<evidence type="ECO:0000256" key="2">
    <source>
        <dbReference type="ARBA" id="ARBA00022553"/>
    </source>
</evidence>
<evidence type="ECO:0000256" key="5">
    <source>
        <dbReference type="ARBA" id="ARBA00022683"/>
    </source>
</evidence>
<comment type="caution">
    <text evidence="9">The sequence shown here is derived from an EMBL/GenBank/DDBJ whole genome shotgun (WGS) entry which is preliminary data.</text>
</comment>
<dbReference type="InterPro" id="IPR003501">
    <property type="entry name" value="PTS_EIIB_2/3"/>
</dbReference>
<dbReference type="GO" id="GO:0009401">
    <property type="term" value="P:phosphoenolpyruvate-dependent sugar phosphotransferase system"/>
    <property type="evidence" value="ECO:0007669"/>
    <property type="project" value="UniProtKB-KW"/>
</dbReference>
<evidence type="ECO:0000313" key="10">
    <source>
        <dbReference type="Proteomes" id="UP000824175"/>
    </source>
</evidence>
<accession>A0A9D1HML0</accession>
<dbReference type="Proteomes" id="UP000824175">
    <property type="component" value="Unassembled WGS sequence"/>
</dbReference>